<proteinExistence type="predicted"/>
<keyword evidence="3" id="KW-1185">Reference proteome</keyword>
<comment type="caution">
    <text evidence="2">The sequence shown here is derived from an EMBL/GenBank/DDBJ whole genome shotgun (WGS) entry which is preliminary data.</text>
</comment>
<dbReference type="Proteomes" id="UP001596306">
    <property type="component" value="Unassembled WGS sequence"/>
</dbReference>
<dbReference type="InterPro" id="IPR008984">
    <property type="entry name" value="SMAD_FHA_dom_sf"/>
</dbReference>
<evidence type="ECO:0000313" key="2">
    <source>
        <dbReference type="EMBL" id="MFC6357373.1"/>
    </source>
</evidence>
<feature type="region of interest" description="Disordered" evidence="1">
    <location>
        <begin position="23"/>
        <end position="49"/>
    </location>
</feature>
<accession>A0ABW1VGX1</accession>
<reference evidence="3" key="1">
    <citation type="journal article" date="2019" name="Int. J. Syst. Evol. Microbiol.">
        <title>The Global Catalogue of Microorganisms (GCM) 10K type strain sequencing project: providing services to taxonomists for standard genome sequencing and annotation.</title>
        <authorList>
            <consortium name="The Broad Institute Genomics Platform"/>
            <consortium name="The Broad Institute Genome Sequencing Center for Infectious Disease"/>
            <person name="Wu L."/>
            <person name="Ma J."/>
        </authorList>
    </citation>
    <scope>NUCLEOTIDE SEQUENCE [LARGE SCALE GENOMIC DNA]</scope>
    <source>
        <strain evidence="3">CCUG 43304</strain>
    </source>
</reference>
<dbReference type="RefSeq" id="WP_386733125.1">
    <property type="nucleotide sequence ID" value="NZ_JBHSTP010000004.1"/>
</dbReference>
<gene>
    <name evidence="2" type="ORF">ACFQB0_14780</name>
</gene>
<sequence length="371" mass="37366">MNCQICAAELPDGAMFCGECGSSTTATPLSRKRPDPRPSDTTIIQPLTPRIPPSVVSVSIVTSLHPGALPDADRPTEPEVESGVAPELDGDAVLAERPGPTVGSAIGSSVGGREAEVGTDRVLPGVEPLAPQRATAAQSAFPPADPPERGAAVASESPEPSRVGASGSHPVGSGSVGSGSVGSGSVGSGPVGSGPVGSGPVGSDHAGPVSNVPEPVTPAAVASEPVIASGPIGPAGFASTDDHAGPVAPVDATGVPPAVSPREAVPFALQFSTGESVIVLGTGLVGRRPLPQPGEHFDHLIQINDIGMSVSKSHLEFGQHDGELWVSDRFSGNGTVIRRPDDVAVRCEPGRRYLVPRGSRVELADQFFVVN</sequence>
<evidence type="ECO:0000313" key="3">
    <source>
        <dbReference type="Proteomes" id="UP001596306"/>
    </source>
</evidence>
<name>A0ABW1VGX1_9MICO</name>
<protein>
    <recommendedName>
        <fullName evidence="4">FHA domain-containing protein</fullName>
    </recommendedName>
</protein>
<dbReference type="SUPFAM" id="SSF49879">
    <property type="entry name" value="SMAD/FHA domain"/>
    <property type="match status" value="1"/>
</dbReference>
<organism evidence="2 3">
    <name type="scientific">Luethyella okanaganae</name>
    <dbReference type="NCBI Taxonomy" id="69372"/>
    <lineage>
        <taxon>Bacteria</taxon>
        <taxon>Bacillati</taxon>
        <taxon>Actinomycetota</taxon>
        <taxon>Actinomycetes</taxon>
        <taxon>Micrococcales</taxon>
        <taxon>Microbacteriaceae</taxon>
        <taxon>Luethyella</taxon>
    </lineage>
</organism>
<feature type="region of interest" description="Disordered" evidence="1">
    <location>
        <begin position="132"/>
        <end position="216"/>
    </location>
</feature>
<feature type="compositionally biased region" description="Gly residues" evidence="1">
    <location>
        <begin position="174"/>
        <end position="200"/>
    </location>
</feature>
<evidence type="ECO:0008006" key="4">
    <source>
        <dbReference type="Google" id="ProtNLM"/>
    </source>
</evidence>
<dbReference type="Gene3D" id="2.60.200.20">
    <property type="match status" value="1"/>
</dbReference>
<feature type="region of interest" description="Disordered" evidence="1">
    <location>
        <begin position="67"/>
        <end position="117"/>
    </location>
</feature>
<feature type="compositionally biased region" description="Low complexity" evidence="1">
    <location>
        <begin position="163"/>
        <end position="173"/>
    </location>
</feature>
<evidence type="ECO:0000256" key="1">
    <source>
        <dbReference type="SAM" id="MobiDB-lite"/>
    </source>
</evidence>
<dbReference type="EMBL" id="JBHSTP010000004">
    <property type="protein sequence ID" value="MFC6357373.1"/>
    <property type="molecule type" value="Genomic_DNA"/>
</dbReference>